<gene>
    <name evidence="2" type="ORF">PHYPA_006106</name>
</gene>
<protein>
    <recommendedName>
        <fullName evidence="1">SET domain-containing protein</fullName>
    </recommendedName>
</protein>
<dbReference type="InParanoid" id="A0A2K1KN71"/>
<dbReference type="Gene3D" id="2.170.270.10">
    <property type="entry name" value="SET domain"/>
    <property type="match status" value="1"/>
</dbReference>
<feature type="domain" description="SET" evidence="1">
    <location>
        <begin position="173"/>
        <end position="227"/>
    </location>
</feature>
<dbReference type="Gramene" id="Pp3c4_12300V3.1">
    <property type="protein sequence ID" value="Pp3c4_12300V3.1"/>
    <property type="gene ID" value="Pp3c4_12300"/>
</dbReference>
<accession>A0A2K1KN71</accession>
<sequence>MRPGRCSYTESVASGVRMNLNFLKSEIGEAVKTNVDAHMSGSLLLALPSAETNKALAQYECDCFVIGNDTCSGTCLCHMAMKVCDVACNCHGFCCNSFATMPRLDVREGALGQELFTDHDLPQQKIAFVVCGQILSEVLHHDIATIDPRRQHYGVRVSWPGHSKDVPGKPGEVEFVLDPMTHISGMANHSCDPNIVVGPCWSNGKVYAVGKTIRRIISKEALTFDYKWVLCIMDYQNRKIRAQEEFFKIP</sequence>
<evidence type="ECO:0000313" key="3">
    <source>
        <dbReference type="EnsemblPlants" id="Pp3c4_12300V3.1"/>
    </source>
</evidence>
<proteinExistence type="predicted"/>
<dbReference type="PaxDb" id="3218-PP1S284_36V6.1"/>
<dbReference type="Pfam" id="PF00856">
    <property type="entry name" value="SET"/>
    <property type="match status" value="1"/>
</dbReference>
<dbReference type="EMBL" id="ABEU02000004">
    <property type="protein sequence ID" value="PNR55211.1"/>
    <property type="molecule type" value="Genomic_DNA"/>
</dbReference>
<dbReference type="InterPro" id="IPR001214">
    <property type="entry name" value="SET_dom"/>
</dbReference>
<dbReference type="EnsemblPlants" id="Pp3c4_12300V3.1">
    <property type="protein sequence ID" value="Pp3c4_12300V3.1"/>
    <property type="gene ID" value="Pp3c4_12300"/>
</dbReference>
<reference evidence="2 4" key="2">
    <citation type="journal article" date="2018" name="Plant J.">
        <title>The Physcomitrella patens chromosome-scale assembly reveals moss genome structure and evolution.</title>
        <authorList>
            <person name="Lang D."/>
            <person name="Ullrich K.K."/>
            <person name="Murat F."/>
            <person name="Fuchs J."/>
            <person name="Jenkins J."/>
            <person name="Haas F.B."/>
            <person name="Piednoel M."/>
            <person name="Gundlach H."/>
            <person name="Van Bel M."/>
            <person name="Meyberg R."/>
            <person name="Vives C."/>
            <person name="Morata J."/>
            <person name="Symeonidi A."/>
            <person name="Hiss M."/>
            <person name="Muchero W."/>
            <person name="Kamisugi Y."/>
            <person name="Saleh O."/>
            <person name="Blanc G."/>
            <person name="Decker E.L."/>
            <person name="van Gessel N."/>
            <person name="Grimwood J."/>
            <person name="Hayes R.D."/>
            <person name="Graham S.W."/>
            <person name="Gunter L.E."/>
            <person name="McDaniel S.F."/>
            <person name="Hoernstein S.N.W."/>
            <person name="Larsson A."/>
            <person name="Li F.W."/>
            <person name="Perroud P.F."/>
            <person name="Phillips J."/>
            <person name="Ranjan P."/>
            <person name="Rokshar D.S."/>
            <person name="Rothfels C.J."/>
            <person name="Schneider L."/>
            <person name="Shu S."/>
            <person name="Stevenson D.W."/>
            <person name="Thummler F."/>
            <person name="Tillich M."/>
            <person name="Villarreal Aguilar J.C."/>
            <person name="Widiez T."/>
            <person name="Wong G.K."/>
            <person name="Wymore A."/>
            <person name="Zhang Y."/>
            <person name="Zimmer A.D."/>
            <person name="Quatrano R.S."/>
            <person name="Mayer K.F.X."/>
            <person name="Goodstein D."/>
            <person name="Casacuberta J.M."/>
            <person name="Vandepoele K."/>
            <person name="Reski R."/>
            <person name="Cuming A.C."/>
            <person name="Tuskan G.A."/>
            <person name="Maumus F."/>
            <person name="Salse J."/>
            <person name="Schmutz J."/>
            <person name="Rensing S.A."/>
        </authorList>
    </citation>
    <scope>NUCLEOTIDE SEQUENCE [LARGE SCALE GENOMIC DNA]</scope>
    <source>
        <strain evidence="3 4">cv. Gransden 2004</strain>
    </source>
</reference>
<organism evidence="2">
    <name type="scientific">Physcomitrium patens</name>
    <name type="common">Spreading-leaved earth moss</name>
    <name type="synonym">Physcomitrella patens</name>
    <dbReference type="NCBI Taxonomy" id="3218"/>
    <lineage>
        <taxon>Eukaryota</taxon>
        <taxon>Viridiplantae</taxon>
        <taxon>Streptophyta</taxon>
        <taxon>Embryophyta</taxon>
        <taxon>Bryophyta</taxon>
        <taxon>Bryophytina</taxon>
        <taxon>Bryopsida</taxon>
        <taxon>Funariidae</taxon>
        <taxon>Funariales</taxon>
        <taxon>Funariaceae</taxon>
        <taxon>Physcomitrium</taxon>
    </lineage>
</organism>
<evidence type="ECO:0000259" key="1">
    <source>
        <dbReference type="Pfam" id="PF00856"/>
    </source>
</evidence>
<dbReference type="AlphaFoldDB" id="A0A2K1KN71"/>
<dbReference type="SUPFAM" id="SSF82199">
    <property type="entry name" value="SET domain"/>
    <property type="match status" value="1"/>
</dbReference>
<keyword evidence="4" id="KW-1185">Reference proteome</keyword>
<dbReference type="InterPro" id="IPR046341">
    <property type="entry name" value="SET_dom_sf"/>
</dbReference>
<evidence type="ECO:0000313" key="4">
    <source>
        <dbReference type="Proteomes" id="UP000006727"/>
    </source>
</evidence>
<name>A0A2K1KN71_PHYPA</name>
<evidence type="ECO:0000313" key="2">
    <source>
        <dbReference type="EMBL" id="PNR55211.1"/>
    </source>
</evidence>
<dbReference type="Proteomes" id="UP000006727">
    <property type="component" value="Chromosome 4"/>
</dbReference>
<reference evidence="2 4" key="1">
    <citation type="journal article" date="2008" name="Science">
        <title>The Physcomitrella genome reveals evolutionary insights into the conquest of land by plants.</title>
        <authorList>
            <person name="Rensing S."/>
            <person name="Lang D."/>
            <person name="Zimmer A."/>
            <person name="Terry A."/>
            <person name="Salamov A."/>
            <person name="Shapiro H."/>
            <person name="Nishiyama T."/>
            <person name="Perroud P.-F."/>
            <person name="Lindquist E."/>
            <person name="Kamisugi Y."/>
            <person name="Tanahashi T."/>
            <person name="Sakakibara K."/>
            <person name="Fujita T."/>
            <person name="Oishi K."/>
            <person name="Shin-I T."/>
            <person name="Kuroki Y."/>
            <person name="Toyoda A."/>
            <person name="Suzuki Y."/>
            <person name="Hashimoto A."/>
            <person name="Yamaguchi K."/>
            <person name="Sugano A."/>
            <person name="Kohara Y."/>
            <person name="Fujiyama A."/>
            <person name="Anterola A."/>
            <person name="Aoki S."/>
            <person name="Ashton N."/>
            <person name="Barbazuk W.B."/>
            <person name="Barker E."/>
            <person name="Bennetzen J."/>
            <person name="Bezanilla M."/>
            <person name="Blankenship R."/>
            <person name="Cho S.H."/>
            <person name="Dutcher S."/>
            <person name="Estelle M."/>
            <person name="Fawcett J.A."/>
            <person name="Gundlach H."/>
            <person name="Hanada K."/>
            <person name="Heyl A."/>
            <person name="Hicks K.A."/>
            <person name="Hugh J."/>
            <person name="Lohr M."/>
            <person name="Mayer K."/>
            <person name="Melkozernov A."/>
            <person name="Murata T."/>
            <person name="Nelson D."/>
            <person name="Pils B."/>
            <person name="Prigge M."/>
            <person name="Reiss B."/>
            <person name="Renner T."/>
            <person name="Rombauts S."/>
            <person name="Rushton P."/>
            <person name="Sanderfoot A."/>
            <person name="Schween G."/>
            <person name="Shiu S.-H."/>
            <person name="Stueber K."/>
            <person name="Theodoulou F.L."/>
            <person name="Tu H."/>
            <person name="Van de Peer Y."/>
            <person name="Verrier P.J."/>
            <person name="Waters E."/>
            <person name="Wood A."/>
            <person name="Yang L."/>
            <person name="Cove D."/>
            <person name="Cuming A."/>
            <person name="Hasebe M."/>
            <person name="Lucas S."/>
            <person name="Mishler D.B."/>
            <person name="Reski R."/>
            <person name="Grigoriev I."/>
            <person name="Quatrano R.S."/>
            <person name="Boore J.L."/>
        </authorList>
    </citation>
    <scope>NUCLEOTIDE SEQUENCE [LARGE SCALE GENOMIC DNA]</scope>
    <source>
        <strain evidence="3 4">cv. Gransden 2004</strain>
    </source>
</reference>
<reference evidence="3" key="3">
    <citation type="submission" date="2020-12" db="UniProtKB">
        <authorList>
            <consortium name="EnsemblPlants"/>
        </authorList>
    </citation>
    <scope>IDENTIFICATION</scope>
</reference>